<dbReference type="GO" id="GO:0005938">
    <property type="term" value="C:cell cortex"/>
    <property type="evidence" value="ECO:0007669"/>
    <property type="project" value="TreeGrafter"/>
</dbReference>
<reference evidence="4 5" key="1">
    <citation type="journal article" date="2018" name="Gigascience">
        <title>Genomes of trombidid mites reveal novel predicted allergens and laterally-transferred genes associated with secondary metabolism.</title>
        <authorList>
            <person name="Dong X."/>
            <person name="Chaisiri K."/>
            <person name="Xia D."/>
            <person name="Armstrong S.D."/>
            <person name="Fang Y."/>
            <person name="Donnelly M.J."/>
            <person name="Kadowaki T."/>
            <person name="McGarry J.W."/>
            <person name="Darby A.C."/>
            <person name="Makepeace B.L."/>
        </authorList>
    </citation>
    <scope>NUCLEOTIDE SEQUENCE [LARGE SCALE GENOMIC DNA]</scope>
    <source>
        <strain evidence="4">UoL-UT</strain>
    </source>
</reference>
<feature type="coiled-coil region" evidence="1">
    <location>
        <begin position="380"/>
        <end position="418"/>
    </location>
</feature>
<keyword evidence="1" id="KW-0175">Coiled coil</keyword>
<dbReference type="SMART" id="SM01052">
    <property type="entry name" value="CAP_GLY"/>
    <property type="match status" value="2"/>
</dbReference>
<protein>
    <submittedName>
        <fullName evidence="4">CAP-Gly domain-containing linker protein 1-like isoform X2</fullName>
    </submittedName>
</protein>
<dbReference type="SUPFAM" id="SSF74924">
    <property type="entry name" value="Cap-Gly domain"/>
    <property type="match status" value="2"/>
</dbReference>
<organism evidence="4 5">
    <name type="scientific">Leptotrombidium deliense</name>
    <dbReference type="NCBI Taxonomy" id="299467"/>
    <lineage>
        <taxon>Eukaryota</taxon>
        <taxon>Metazoa</taxon>
        <taxon>Ecdysozoa</taxon>
        <taxon>Arthropoda</taxon>
        <taxon>Chelicerata</taxon>
        <taxon>Arachnida</taxon>
        <taxon>Acari</taxon>
        <taxon>Acariformes</taxon>
        <taxon>Trombidiformes</taxon>
        <taxon>Prostigmata</taxon>
        <taxon>Anystina</taxon>
        <taxon>Parasitengona</taxon>
        <taxon>Trombiculoidea</taxon>
        <taxon>Trombiculidae</taxon>
        <taxon>Leptotrombidium</taxon>
    </lineage>
</organism>
<dbReference type="InterPro" id="IPR036859">
    <property type="entry name" value="CAP-Gly_dom_sf"/>
</dbReference>
<evidence type="ECO:0000313" key="4">
    <source>
        <dbReference type="EMBL" id="RWS27471.1"/>
    </source>
</evidence>
<dbReference type="GO" id="GO:0051010">
    <property type="term" value="F:microtubule plus-end binding"/>
    <property type="evidence" value="ECO:0007669"/>
    <property type="project" value="TreeGrafter"/>
</dbReference>
<dbReference type="GO" id="GO:0031122">
    <property type="term" value="P:cytoplasmic microtubule organization"/>
    <property type="evidence" value="ECO:0007669"/>
    <property type="project" value="TreeGrafter"/>
</dbReference>
<dbReference type="PROSITE" id="PS50245">
    <property type="entry name" value="CAP_GLY_2"/>
    <property type="match status" value="2"/>
</dbReference>
<feature type="region of interest" description="Disordered" evidence="2">
    <location>
        <begin position="1"/>
        <end position="21"/>
    </location>
</feature>
<dbReference type="Proteomes" id="UP000288716">
    <property type="component" value="Unassembled WGS sequence"/>
</dbReference>
<feature type="coiled-coil region" evidence="1">
    <location>
        <begin position="941"/>
        <end position="1040"/>
    </location>
</feature>
<dbReference type="VEuPathDB" id="VectorBase:LDEU004569"/>
<feature type="domain" description="CAP-Gly" evidence="3">
    <location>
        <begin position="88"/>
        <end position="130"/>
    </location>
</feature>
<dbReference type="OrthoDB" id="5412539at2759"/>
<dbReference type="PANTHER" id="PTHR18916">
    <property type="entry name" value="DYNACTIN 1-RELATED MICROTUBULE-BINDING"/>
    <property type="match status" value="1"/>
</dbReference>
<dbReference type="Pfam" id="PF01302">
    <property type="entry name" value="CAP_GLY"/>
    <property type="match status" value="2"/>
</dbReference>
<sequence length="1227" mass="141155">MSSKKAVSSVDGKSKPRLSSRVRVASCGTRSSLNSSVSSLTSDCSEKGITKRNTSSATVVLNEKCDELKVGDRVFVDGELPGVIRFIDYTNFASGKWAGVELDDEAGKNDGSVNGVRYFQCKPKYGLFIRPERATFRPLSPHSSDELLLLLFSDEFENESLSSSTNSVPKSVSPQMKASNLKVGDKVLVNTSTGIKEGTLKFLGETKFAAGVWAGIELDDCHGKNNGSVAGVRYFDCQPNHGLFVHINKVSKAAQQIECIEKIENGAEEITEAKPPLQRQHSNTATYQKAKHGDLLTARLTGLSGSIESLNSIANKESQRSDGSKGVEMVTSTDENVVQNNLFDDSSESPFCETLNEKEEQICNLLNERESVRSETALKIGELEQELTSLKIQYDNILQEKVNEIQELKDAVDEGNRVHKELLLQVNEERRRVEVVEYRLEEEMLCSLKIKEKLDKMVNEKNGQKTDQHNEFMRKTERIFQLESSLESKKQEVLSLQGRIREVEEQCKIAERKQMRYLETIDELNLKIAKSDADARKVETVREQLEEELQQLREDLVTLKNKLSKKDEFLDLPDKLRRKDSEIADLSVNVNSLRKQLELLKDEKSTLQEERNMSEKLLHDKTVEINNFKRMNSELQERLDETEKQKKDLELQLIELSRIKRCNESELNLLRRDTSEKEKKIQQLIESSKRKDDEIYKLNEDYLKKISEKDEELKAFKICEHQLREYIVKSDEEKRKWQQQVESMYKSNKSLSTKEECHESEDQTLADELRSLNSQLSKMESDLLRYSEEASDLTVLITKKNEEIETLNRGKQDSTSFDTNDRLVSSLQENIKDLQSENRVLTEQIGNKEKNILDLQERVDDLNRELKMKEAESSGNLQQSTKCLLSKKERELSEFLNIRNVDNEQTQELLKQILLLKEANNELVKERDKMSVECLNQKNGVVEKEETIKKLRQQLDSVRKQLDDCRKKVTEKSKSDTQSINEELTTKAQNLQREIEVLRLNNSDLNKEIVKIRDELNLVSERYRETLVQFESECKRLEKIISEKNMLLEKKELCLKQITVESESSIESIKKKMETEKDKLIQKISALESSLTEQSVSTKSLHSQKGAEKETYESQIDFLNSVIVDMQKKNDDLKARVQILEEIGVTDFGEQFAVRNVNGRPRTQRIFCEICDVFDTHYTQDCPLQSGQLQDLNPHFIHQILRPERPVCRTCRGVGHWTDACTNNRVF</sequence>
<name>A0A443SIW2_9ACAR</name>
<feature type="coiled-coil region" evidence="1">
    <location>
        <begin position="1070"/>
        <end position="1143"/>
    </location>
</feature>
<gene>
    <name evidence="4" type="ORF">B4U80_05903</name>
</gene>
<keyword evidence="5" id="KW-1185">Reference proteome</keyword>
<feature type="coiled-coil region" evidence="1">
    <location>
        <begin position="824"/>
        <end position="872"/>
    </location>
</feature>
<dbReference type="Gene3D" id="2.30.30.190">
    <property type="entry name" value="CAP Gly-rich-like domain"/>
    <property type="match status" value="2"/>
</dbReference>
<feature type="domain" description="CAP-Gly" evidence="3">
    <location>
        <begin position="204"/>
        <end position="246"/>
    </location>
</feature>
<proteinExistence type="predicted"/>
<comment type="caution">
    <text evidence="4">The sequence shown here is derived from an EMBL/GenBank/DDBJ whole genome shotgun (WGS) entry which is preliminary data.</text>
</comment>
<dbReference type="InterPro" id="IPR000938">
    <property type="entry name" value="CAP-Gly_domain"/>
</dbReference>
<dbReference type="EMBL" id="NCKV01001992">
    <property type="protein sequence ID" value="RWS27471.1"/>
    <property type="molecule type" value="Genomic_DNA"/>
</dbReference>
<dbReference type="GO" id="GO:0005634">
    <property type="term" value="C:nucleus"/>
    <property type="evidence" value="ECO:0007669"/>
    <property type="project" value="TreeGrafter"/>
</dbReference>
<dbReference type="GO" id="GO:0035371">
    <property type="term" value="C:microtubule plus-end"/>
    <property type="evidence" value="ECO:0007669"/>
    <property type="project" value="TreeGrafter"/>
</dbReference>
<dbReference type="PROSITE" id="PS00845">
    <property type="entry name" value="CAP_GLY_1"/>
    <property type="match status" value="2"/>
</dbReference>
<dbReference type="PANTHER" id="PTHR18916:SF82">
    <property type="entry name" value="CAP-GLY DOMAIN-CONTAINING PROTEIN"/>
    <property type="match status" value="1"/>
</dbReference>
<evidence type="ECO:0000256" key="1">
    <source>
        <dbReference type="SAM" id="Coils"/>
    </source>
</evidence>
<evidence type="ECO:0000256" key="2">
    <source>
        <dbReference type="SAM" id="MobiDB-lite"/>
    </source>
</evidence>
<dbReference type="AlphaFoldDB" id="A0A443SIW2"/>
<dbReference type="STRING" id="299467.A0A443SIW2"/>
<accession>A0A443SIW2</accession>
<evidence type="ECO:0000313" key="5">
    <source>
        <dbReference type="Proteomes" id="UP000288716"/>
    </source>
</evidence>
<evidence type="ECO:0000259" key="3">
    <source>
        <dbReference type="PROSITE" id="PS50245"/>
    </source>
</evidence>
<feature type="coiled-coil region" evidence="1">
    <location>
        <begin position="486"/>
        <end position="687"/>
    </location>
</feature>